<evidence type="ECO:0000259" key="1">
    <source>
        <dbReference type="Pfam" id="PF14620"/>
    </source>
</evidence>
<evidence type="ECO:0000259" key="2">
    <source>
        <dbReference type="Pfam" id="PF20769"/>
    </source>
</evidence>
<evidence type="ECO:0000313" key="4">
    <source>
        <dbReference type="Proteomes" id="UP000620366"/>
    </source>
</evidence>
<comment type="caution">
    <text evidence="3">The sequence shown here is derived from an EMBL/GenBank/DDBJ whole genome shotgun (WGS) entry which is preliminary data.</text>
</comment>
<dbReference type="EMBL" id="JACRSP010000003">
    <property type="protein sequence ID" value="MBC8536474.1"/>
    <property type="molecule type" value="Genomic_DNA"/>
</dbReference>
<evidence type="ECO:0000313" key="3">
    <source>
        <dbReference type="EMBL" id="MBC8536474.1"/>
    </source>
</evidence>
<proteinExistence type="predicted"/>
<protein>
    <submittedName>
        <fullName evidence="3">Germination protein YpeB</fullName>
    </submittedName>
</protein>
<accession>A0A926DFR4</accession>
<organism evidence="3 4">
    <name type="scientific">Feifania hominis</name>
    <dbReference type="NCBI Taxonomy" id="2763660"/>
    <lineage>
        <taxon>Bacteria</taxon>
        <taxon>Bacillati</taxon>
        <taxon>Bacillota</taxon>
        <taxon>Clostridia</taxon>
        <taxon>Eubacteriales</taxon>
        <taxon>Feifaniaceae</taxon>
        <taxon>Feifania</taxon>
    </lineage>
</organism>
<dbReference type="AlphaFoldDB" id="A0A926DFR4"/>
<feature type="domain" description="Sporulation protein YpeB PepSY1 and PepSY2" evidence="1">
    <location>
        <begin position="194"/>
        <end position="369"/>
    </location>
</feature>
<dbReference type="Pfam" id="PF14620">
    <property type="entry name" value="YPEB_PepSY1-2"/>
    <property type="match status" value="1"/>
</dbReference>
<dbReference type="RefSeq" id="WP_249300318.1">
    <property type="nucleotide sequence ID" value="NZ_JACRSP010000003.1"/>
</dbReference>
<sequence length="441" mass="46581">MKRRTLIRIISFTAALILVLGGLVLYQSRVAALYLRQLRGGYARALGDLTYHVAAMEQSMQRGSYTTSPASLVAVSNEVAEAAGAAKACLGELPLTSADLSMLERYLCQAGDYADILARKAAAGQSPAADEREAVDALYGYTRELSARLYELEGEYAASAMDFDYFAGSRPTATLIFSRAALPDVADAMGELMGVFEGYPELLYDGPYSSHLTGRKSVYLAGQNEVTRDEARGAAAAFLGVEASALADDSDLGGALAAHCFTFQSGEICVTKAGGVVMTCANERALGEPELSLEQGGQLAADFLTAQGYAGMELAASRQQGGMGLYSFAYRDGDILCYPDLIQVGIGLDRGDVVRYDATAYLMNHIDARGLKSSTLGEGTLPEGLTAVSAGYAVIPTAGGFETLVTETCCTDTDGAAMRFYEGAAGEQRILTEENFPAGLF</sequence>
<dbReference type="GO" id="GO:0009847">
    <property type="term" value="P:spore germination"/>
    <property type="evidence" value="ECO:0007669"/>
    <property type="project" value="InterPro"/>
</dbReference>
<dbReference type="Proteomes" id="UP000620366">
    <property type="component" value="Unassembled WGS sequence"/>
</dbReference>
<dbReference type="InterPro" id="IPR048402">
    <property type="entry name" value="YpeB_N"/>
</dbReference>
<reference evidence="3" key="1">
    <citation type="submission" date="2020-08" db="EMBL/GenBank/DDBJ databases">
        <title>Genome public.</title>
        <authorList>
            <person name="Liu C."/>
            <person name="Sun Q."/>
        </authorList>
    </citation>
    <scope>NUCLEOTIDE SEQUENCE</scope>
    <source>
        <strain evidence="3">BX7</strain>
    </source>
</reference>
<dbReference type="InterPro" id="IPR014239">
    <property type="entry name" value="YpeB_PepSY1-2"/>
</dbReference>
<feature type="domain" description="Sporulation protein YpeB N-terminal" evidence="2">
    <location>
        <begin position="34"/>
        <end position="161"/>
    </location>
</feature>
<dbReference type="Pfam" id="PF20769">
    <property type="entry name" value="YPEB_N"/>
    <property type="match status" value="1"/>
</dbReference>
<gene>
    <name evidence="3" type="ORF">H8695_07220</name>
</gene>
<name>A0A926DFR4_9FIRM</name>
<keyword evidence="4" id="KW-1185">Reference proteome</keyword>